<evidence type="ECO:0000256" key="6">
    <source>
        <dbReference type="ARBA" id="ARBA00023212"/>
    </source>
</evidence>
<dbReference type="GO" id="GO:0008290">
    <property type="term" value="C:F-actin capping protein complex"/>
    <property type="evidence" value="ECO:0007669"/>
    <property type="project" value="InterPro"/>
</dbReference>
<keyword evidence="3" id="KW-0117">Actin capping</keyword>
<evidence type="ECO:0000256" key="2">
    <source>
        <dbReference type="ARBA" id="ARBA00006039"/>
    </source>
</evidence>
<evidence type="ECO:0000256" key="4">
    <source>
        <dbReference type="ARBA" id="ARBA00022490"/>
    </source>
</evidence>
<dbReference type="SUPFAM" id="SSF90096">
    <property type="entry name" value="Subunits of heterodimeric actin filament capping protein Capz"/>
    <property type="match status" value="1"/>
</dbReference>
<gene>
    <name evidence="7" type="ORF">MENT_LOCUS38474</name>
</gene>
<dbReference type="GO" id="GO:0010591">
    <property type="term" value="P:regulation of lamellipodium assembly"/>
    <property type="evidence" value="ECO:0007669"/>
    <property type="project" value="TreeGrafter"/>
</dbReference>
<dbReference type="OrthoDB" id="9979678at2759"/>
<comment type="similarity">
    <text evidence="2">Belongs to the F-actin-capping protein beta subunit family.</text>
</comment>
<dbReference type="Proteomes" id="UP000580250">
    <property type="component" value="Unassembled WGS sequence"/>
</dbReference>
<keyword evidence="6" id="KW-0206">Cytoskeleton</keyword>
<dbReference type="EMBL" id="CAJEWN010000570">
    <property type="protein sequence ID" value="CAD2186011.1"/>
    <property type="molecule type" value="Genomic_DNA"/>
</dbReference>
<proteinExistence type="inferred from homology"/>
<dbReference type="InterPro" id="IPR001698">
    <property type="entry name" value="CAPZB"/>
</dbReference>
<dbReference type="InterPro" id="IPR037282">
    <property type="entry name" value="CapZ_alpha/beta"/>
</dbReference>
<dbReference type="PANTHER" id="PTHR10619:SF0">
    <property type="entry name" value="F-ACTIN-CAPPING PROTEIN SUBUNIT BETA ISOFORMS 1 AND 2"/>
    <property type="match status" value="1"/>
</dbReference>
<comment type="subcellular location">
    <subcellularLocation>
        <location evidence="1">Cytoplasm</location>
        <location evidence="1">Cytoskeleton</location>
    </subcellularLocation>
</comment>
<dbReference type="InterPro" id="IPR042276">
    <property type="entry name" value="CapZ_alpha/beta_2"/>
</dbReference>
<evidence type="ECO:0000256" key="5">
    <source>
        <dbReference type="ARBA" id="ARBA00023203"/>
    </source>
</evidence>
<dbReference type="GO" id="GO:0051016">
    <property type="term" value="P:barbed-end actin filament capping"/>
    <property type="evidence" value="ECO:0007669"/>
    <property type="project" value="InterPro"/>
</dbReference>
<evidence type="ECO:0000256" key="3">
    <source>
        <dbReference type="ARBA" id="ARBA00022467"/>
    </source>
</evidence>
<dbReference type="GO" id="GO:0051490">
    <property type="term" value="P:negative regulation of filopodium assembly"/>
    <property type="evidence" value="ECO:0007669"/>
    <property type="project" value="TreeGrafter"/>
</dbReference>
<sequence length="60" mass="6868">MIEDQENKMRAILNEVYFGKARQIVGELRSVESTTEIKSRDELVDDIKRAVASKKGKDEV</sequence>
<dbReference type="PANTHER" id="PTHR10619">
    <property type="entry name" value="F-ACTIN-CAPPING PROTEIN SUBUNIT BETA"/>
    <property type="match status" value="1"/>
</dbReference>
<name>A0A6V7WG81_MELEN</name>
<comment type="caution">
    <text evidence="7">The sequence shown here is derived from an EMBL/GenBank/DDBJ whole genome shotgun (WGS) entry which is preliminary data.</text>
</comment>
<dbReference type="GO" id="GO:0000902">
    <property type="term" value="P:cell morphogenesis"/>
    <property type="evidence" value="ECO:0007669"/>
    <property type="project" value="TreeGrafter"/>
</dbReference>
<evidence type="ECO:0000313" key="8">
    <source>
        <dbReference type="Proteomes" id="UP000580250"/>
    </source>
</evidence>
<protein>
    <submittedName>
        <fullName evidence="7">Uncharacterized protein</fullName>
    </submittedName>
</protein>
<organism evidence="7 8">
    <name type="scientific">Meloidogyne enterolobii</name>
    <name type="common">Root-knot nematode worm</name>
    <name type="synonym">Meloidogyne mayaguensis</name>
    <dbReference type="NCBI Taxonomy" id="390850"/>
    <lineage>
        <taxon>Eukaryota</taxon>
        <taxon>Metazoa</taxon>
        <taxon>Ecdysozoa</taxon>
        <taxon>Nematoda</taxon>
        <taxon>Chromadorea</taxon>
        <taxon>Rhabditida</taxon>
        <taxon>Tylenchina</taxon>
        <taxon>Tylenchomorpha</taxon>
        <taxon>Tylenchoidea</taxon>
        <taxon>Meloidogynidae</taxon>
        <taxon>Meloidogyninae</taxon>
        <taxon>Meloidogyne</taxon>
    </lineage>
</organism>
<reference evidence="7 8" key="1">
    <citation type="submission" date="2020-08" db="EMBL/GenBank/DDBJ databases">
        <authorList>
            <person name="Koutsovoulos G."/>
            <person name="Danchin GJ E."/>
        </authorList>
    </citation>
    <scope>NUCLEOTIDE SEQUENCE [LARGE SCALE GENOMIC DNA]</scope>
</reference>
<keyword evidence="4" id="KW-0963">Cytoplasm</keyword>
<keyword evidence="5" id="KW-0009">Actin-binding</keyword>
<dbReference type="GO" id="GO:0051015">
    <property type="term" value="F:actin filament binding"/>
    <property type="evidence" value="ECO:0007669"/>
    <property type="project" value="TreeGrafter"/>
</dbReference>
<dbReference type="AlphaFoldDB" id="A0A6V7WG81"/>
<accession>A0A6V7WG81</accession>
<evidence type="ECO:0000256" key="1">
    <source>
        <dbReference type="ARBA" id="ARBA00004245"/>
    </source>
</evidence>
<evidence type="ECO:0000313" key="7">
    <source>
        <dbReference type="EMBL" id="CAD2186011.1"/>
    </source>
</evidence>
<dbReference type="Gene3D" id="3.90.1150.210">
    <property type="entry name" value="F-actin capping protein, beta subunit"/>
    <property type="match status" value="1"/>
</dbReference>